<keyword evidence="5 12" id="KW-0545">Nucleotide biosynthesis</keyword>
<dbReference type="FunFam" id="3.40.50.300:FF:000225">
    <property type="entry name" value="Thymidylate kinase"/>
    <property type="match status" value="1"/>
</dbReference>
<comment type="function">
    <text evidence="11 12">Phosphorylation of dTMP to form dTDP in both de novo and salvage pathways of dTTP synthesis.</text>
</comment>
<comment type="caution">
    <text evidence="14">The sequence shown here is derived from an EMBL/GenBank/DDBJ whole genome shotgun (WGS) entry which is preliminary data.</text>
</comment>
<comment type="similarity">
    <text evidence="1 12">Belongs to the thymidylate kinase family.</text>
</comment>
<dbReference type="Pfam" id="PF02223">
    <property type="entry name" value="Thymidylate_kin"/>
    <property type="match status" value="1"/>
</dbReference>
<evidence type="ECO:0000256" key="4">
    <source>
        <dbReference type="ARBA" id="ARBA00022679"/>
    </source>
</evidence>
<dbReference type="InterPro" id="IPR018094">
    <property type="entry name" value="Thymidylate_kinase"/>
</dbReference>
<sequence>MFVTFEGVEGAGKSTQIALAESWLRGLGREVLTTRQPGGCPLGLELRRILLDARNTHLDPMAELFMYLADRAQHVAEVIRPALAAGKVVLCDRFHDSTVAYQGYGRGLDVERLIMLGGMATGGLAPDVTLVLDLPVEEGLARAKCRNKAAGACQSEGRFEALERDFHQRVRDGFKDLAGREPGRFAVVDASAAPQAVFGQIRAALRARGF</sequence>
<dbReference type="EMBL" id="DSRP01000305">
    <property type="protein sequence ID" value="HGG92175.1"/>
    <property type="molecule type" value="Genomic_DNA"/>
</dbReference>
<evidence type="ECO:0000256" key="5">
    <source>
        <dbReference type="ARBA" id="ARBA00022727"/>
    </source>
</evidence>
<accession>A0A7C4EKS5</accession>
<evidence type="ECO:0000256" key="11">
    <source>
        <dbReference type="ARBA" id="ARBA00057735"/>
    </source>
</evidence>
<evidence type="ECO:0000256" key="8">
    <source>
        <dbReference type="ARBA" id="ARBA00022840"/>
    </source>
</evidence>
<dbReference type="AlphaFoldDB" id="A0A7C4EKS5"/>
<dbReference type="GO" id="GO:0005524">
    <property type="term" value="F:ATP binding"/>
    <property type="evidence" value="ECO:0007669"/>
    <property type="project" value="UniProtKB-UniRule"/>
</dbReference>
<evidence type="ECO:0000313" key="14">
    <source>
        <dbReference type="EMBL" id="HGG92175.1"/>
    </source>
</evidence>
<dbReference type="InterPro" id="IPR018095">
    <property type="entry name" value="Thymidylate_kin_CS"/>
</dbReference>
<organism evidence="14">
    <name type="scientific">Fundidesulfovibrio putealis</name>
    <dbReference type="NCBI Taxonomy" id="270496"/>
    <lineage>
        <taxon>Bacteria</taxon>
        <taxon>Pseudomonadati</taxon>
        <taxon>Thermodesulfobacteriota</taxon>
        <taxon>Desulfovibrionia</taxon>
        <taxon>Desulfovibrionales</taxon>
        <taxon>Desulfovibrionaceae</taxon>
        <taxon>Fundidesulfovibrio</taxon>
    </lineage>
</organism>
<dbReference type="CDD" id="cd01672">
    <property type="entry name" value="TMPK"/>
    <property type="match status" value="1"/>
</dbReference>
<dbReference type="PANTHER" id="PTHR10344">
    <property type="entry name" value="THYMIDYLATE KINASE"/>
    <property type="match status" value="1"/>
</dbReference>
<evidence type="ECO:0000256" key="7">
    <source>
        <dbReference type="ARBA" id="ARBA00022777"/>
    </source>
</evidence>
<evidence type="ECO:0000256" key="12">
    <source>
        <dbReference type="HAMAP-Rule" id="MF_00165"/>
    </source>
</evidence>
<dbReference type="EC" id="2.7.4.9" evidence="2 12"/>
<dbReference type="SUPFAM" id="SSF52540">
    <property type="entry name" value="P-loop containing nucleoside triphosphate hydrolases"/>
    <property type="match status" value="1"/>
</dbReference>
<evidence type="ECO:0000256" key="10">
    <source>
        <dbReference type="ARBA" id="ARBA00048743"/>
    </source>
</evidence>
<dbReference type="GO" id="GO:0006233">
    <property type="term" value="P:dTDP biosynthetic process"/>
    <property type="evidence" value="ECO:0007669"/>
    <property type="project" value="InterPro"/>
</dbReference>
<feature type="binding site" evidence="12">
    <location>
        <begin position="7"/>
        <end position="14"/>
    </location>
    <ligand>
        <name>ATP</name>
        <dbReference type="ChEBI" id="CHEBI:30616"/>
    </ligand>
</feature>
<keyword evidence="6 12" id="KW-0547">Nucleotide-binding</keyword>
<dbReference type="InterPro" id="IPR027417">
    <property type="entry name" value="P-loop_NTPase"/>
</dbReference>
<dbReference type="InterPro" id="IPR039430">
    <property type="entry name" value="Thymidylate_kin-like_dom"/>
</dbReference>
<dbReference type="PANTHER" id="PTHR10344:SF4">
    <property type="entry name" value="UMP-CMP KINASE 2, MITOCHONDRIAL"/>
    <property type="match status" value="1"/>
</dbReference>
<evidence type="ECO:0000259" key="13">
    <source>
        <dbReference type="Pfam" id="PF02223"/>
    </source>
</evidence>
<dbReference type="GO" id="GO:0004798">
    <property type="term" value="F:dTMP kinase activity"/>
    <property type="evidence" value="ECO:0007669"/>
    <property type="project" value="UniProtKB-UniRule"/>
</dbReference>
<keyword evidence="7 12" id="KW-0418">Kinase</keyword>
<reference evidence="14" key="1">
    <citation type="journal article" date="2020" name="mSystems">
        <title>Genome- and Community-Level Interaction Insights into Carbon Utilization and Element Cycling Functions of Hydrothermarchaeota in Hydrothermal Sediment.</title>
        <authorList>
            <person name="Zhou Z."/>
            <person name="Liu Y."/>
            <person name="Xu W."/>
            <person name="Pan J."/>
            <person name="Luo Z.H."/>
            <person name="Li M."/>
        </authorList>
    </citation>
    <scope>NUCLEOTIDE SEQUENCE [LARGE SCALE GENOMIC DNA]</scope>
    <source>
        <strain evidence="14">SpSt-413</strain>
    </source>
</reference>
<dbReference type="NCBIfam" id="TIGR00041">
    <property type="entry name" value="DTMP_kinase"/>
    <property type="match status" value="1"/>
</dbReference>
<dbReference type="GO" id="GO:0006227">
    <property type="term" value="P:dUDP biosynthetic process"/>
    <property type="evidence" value="ECO:0007669"/>
    <property type="project" value="TreeGrafter"/>
</dbReference>
<dbReference type="GO" id="GO:0006235">
    <property type="term" value="P:dTTP biosynthetic process"/>
    <property type="evidence" value="ECO:0007669"/>
    <property type="project" value="UniProtKB-UniRule"/>
</dbReference>
<feature type="domain" description="Thymidylate kinase-like" evidence="13">
    <location>
        <begin position="5"/>
        <end position="200"/>
    </location>
</feature>
<evidence type="ECO:0000256" key="9">
    <source>
        <dbReference type="ARBA" id="ARBA00029962"/>
    </source>
</evidence>
<dbReference type="PROSITE" id="PS01331">
    <property type="entry name" value="THYMIDYLATE_KINASE"/>
    <property type="match status" value="1"/>
</dbReference>
<evidence type="ECO:0000256" key="3">
    <source>
        <dbReference type="ARBA" id="ARBA00017144"/>
    </source>
</evidence>
<protein>
    <recommendedName>
        <fullName evidence="3 12">Thymidylate kinase</fullName>
        <ecNumber evidence="2 12">2.7.4.9</ecNumber>
    </recommendedName>
    <alternativeName>
        <fullName evidence="9 12">dTMP kinase</fullName>
    </alternativeName>
</protein>
<proteinExistence type="inferred from homology"/>
<comment type="catalytic activity">
    <reaction evidence="10 12">
        <text>dTMP + ATP = dTDP + ADP</text>
        <dbReference type="Rhea" id="RHEA:13517"/>
        <dbReference type="ChEBI" id="CHEBI:30616"/>
        <dbReference type="ChEBI" id="CHEBI:58369"/>
        <dbReference type="ChEBI" id="CHEBI:63528"/>
        <dbReference type="ChEBI" id="CHEBI:456216"/>
        <dbReference type="EC" id="2.7.4.9"/>
    </reaction>
</comment>
<evidence type="ECO:0000256" key="2">
    <source>
        <dbReference type="ARBA" id="ARBA00012980"/>
    </source>
</evidence>
<dbReference type="GO" id="GO:0005829">
    <property type="term" value="C:cytosol"/>
    <property type="evidence" value="ECO:0007669"/>
    <property type="project" value="TreeGrafter"/>
</dbReference>
<keyword evidence="4 12" id="KW-0808">Transferase</keyword>
<dbReference type="Gene3D" id="3.40.50.300">
    <property type="entry name" value="P-loop containing nucleotide triphosphate hydrolases"/>
    <property type="match status" value="1"/>
</dbReference>
<gene>
    <name evidence="12 14" type="primary">tmk</name>
    <name evidence="14" type="ORF">ENR59_04405</name>
</gene>
<keyword evidence="8 12" id="KW-0067">ATP-binding</keyword>
<evidence type="ECO:0000256" key="1">
    <source>
        <dbReference type="ARBA" id="ARBA00009776"/>
    </source>
</evidence>
<dbReference type="HAMAP" id="MF_00165">
    <property type="entry name" value="Thymidylate_kinase"/>
    <property type="match status" value="1"/>
</dbReference>
<name>A0A7C4EKS5_9BACT</name>
<evidence type="ECO:0000256" key="6">
    <source>
        <dbReference type="ARBA" id="ARBA00022741"/>
    </source>
</evidence>